<keyword evidence="3" id="KW-0813">Transport</keyword>
<accession>A0A0C4DPT1</accession>
<comment type="similarity">
    <text evidence="2">Belongs to the Tom40 family.</text>
</comment>
<keyword evidence="7" id="KW-0653">Protein transport</keyword>
<evidence type="ECO:0000256" key="7">
    <source>
        <dbReference type="ARBA" id="ARBA00022927"/>
    </source>
</evidence>
<dbReference type="InterPro" id="IPR037930">
    <property type="entry name" value="Tom40"/>
</dbReference>
<keyword evidence="4" id="KW-1134">Transmembrane beta strand</keyword>
<protein>
    <submittedName>
        <fullName evidence="10">Mitochondrial import receptor subunit tom-40</fullName>
    </submittedName>
</protein>
<reference evidence="11" key="4">
    <citation type="journal article" date="2015" name="G3 (Bethesda)">
        <title>Genome sequences of three phytopathogenic species of the Magnaporthaceae family of fungi.</title>
        <authorList>
            <person name="Okagaki L.H."/>
            <person name="Nunes C.C."/>
            <person name="Sailsbery J."/>
            <person name="Clay B."/>
            <person name="Brown D."/>
            <person name="John T."/>
            <person name="Oh Y."/>
            <person name="Young N."/>
            <person name="Fitzgerald M."/>
            <person name="Haas B.J."/>
            <person name="Zeng Q."/>
            <person name="Young S."/>
            <person name="Adiconis X."/>
            <person name="Fan L."/>
            <person name="Levin J.Z."/>
            <person name="Mitchell T.K."/>
            <person name="Okubara P.A."/>
            <person name="Farman M.L."/>
            <person name="Kohn L.M."/>
            <person name="Birren B."/>
            <person name="Ma L.-J."/>
            <person name="Dean R.A."/>
        </authorList>
    </citation>
    <scope>NUCLEOTIDE SEQUENCE</scope>
    <source>
        <strain evidence="11">ATCC 64411 / 73-15</strain>
    </source>
</reference>
<keyword evidence="5" id="KW-0812">Transmembrane</keyword>
<dbReference type="EMBL" id="GL876966">
    <property type="protein sequence ID" value="KLU82785.1"/>
    <property type="molecule type" value="Genomic_DNA"/>
</dbReference>
<dbReference type="eggNOG" id="KOG3296">
    <property type="taxonomic scope" value="Eukaryota"/>
</dbReference>
<dbReference type="PANTHER" id="PTHR10802">
    <property type="entry name" value="MITOCHONDRIAL IMPORT RECEPTOR SUBUNIT TOM40"/>
    <property type="match status" value="1"/>
</dbReference>
<keyword evidence="9" id="KW-0472">Membrane</keyword>
<keyword evidence="12" id="KW-1185">Reference proteome</keyword>
<name>A0A0C4DPT1_MAGP6</name>
<sequence>MTSAPSLGLMRSNPLTAGVADLYTSFQERRAKLGLPNPGTTENLAKEVQRDVFLNNHSFSGLRADLTKVFSLNPLFQVSHQFAVGERINPYTFAAMYGSSKVFMQGSVDNEMAVSTRFNWRWSNAFVTKSSFQLGGGQGQDMVQIENDYTGSDFSASVKALNPSFLEGGISGIYVGSYMQSLTKRLSLGLEGVWQRASLSTPPETVMSYVAKYKTDDWIATGQLSGQGQINTTFWRKISDKVQAGIDMTLSVAPADPEAAMFGAPTAVTTQGVTTAGVKYDFRMSTLRAQVDTKGKMGCLVEKRVGGPVMMTVAAEIDHPTGNSKLGVSISLDLGGEELQEQQEAMGSGAQESPNIPF</sequence>
<dbReference type="VEuPathDB" id="FungiDB:MAPG_01853"/>
<dbReference type="GO" id="GO:0030150">
    <property type="term" value="P:protein import into mitochondrial matrix"/>
    <property type="evidence" value="ECO:0007669"/>
    <property type="project" value="InterPro"/>
</dbReference>
<evidence type="ECO:0000256" key="5">
    <source>
        <dbReference type="ARBA" id="ARBA00022692"/>
    </source>
</evidence>
<evidence type="ECO:0000256" key="4">
    <source>
        <dbReference type="ARBA" id="ARBA00022452"/>
    </source>
</evidence>
<reference evidence="10" key="2">
    <citation type="submission" date="2010-05" db="EMBL/GenBank/DDBJ databases">
        <title>The Genome Sequence of Magnaporthe poae strain ATCC 64411.</title>
        <authorList>
            <consortium name="The Broad Institute Genome Sequencing Platform"/>
            <consortium name="Broad Institute Genome Sequencing Center for Infectious Disease"/>
            <person name="Ma L.-J."/>
            <person name="Dead R."/>
            <person name="Young S."/>
            <person name="Zeng Q."/>
            <person name="Koehrsen M."/>
            <person name="Alvarado L."/>
            <person name="Berlin A."/>
            <person name="Chapman S.B."/>
            <person name="Chen Z."/>
            <person name="Freedman E."/>
            <person name="Gellesch M."/>
            <person name="Goldberg J."/>
            <person name="Griggs A."/>
            <person name="Gujja S."/>
            <person name="Heilman E.R."/>
            <person name="Heiman D."/>
            <person name="Hepburn T."/>
            <person name="Howarth C."/>
            <person name="Jen D."/>
            <person name="Larson L."/>
            <person name="Mehta T."/>
            <person name="Neiman D."/>
            <person name="Pearson M."/>
            <person name="Roberts A."/>
            <person name="Saif S."/>
            <person name="Shea T."/>
            <person name="Shenoy N."/>
            <person name="Sisk P."/>
            <person name="Stolte C."/>
            <person name="Sykes S."/>
            <person name="Walk T."/>
            <person name="White J."/>
            <person name="Yandava C."/>
            <person name="Haas B."/>
            <person name="Nusbaum C."/>
            <person name="Birren B."/>
        </authorList>
    </citation>
    <scope>NUCLEOTIDE SEQUENCE</scope>
    <source>
        <strain evidence="10">ATCC 64411</strain>
    </source>
</reference>
<dbReference type="InterPro" id="IPR023614">
    <property type="entry name" value="Porin_dom_sf"/>
</dbReference>
<dbReference type="CDD" id="cd07305">
    <property type="entry name" value="Porin3_Tom40"/>
    <property type="match status" value="1"/>
</dbReference>
<dbReference type="STRING" id="644358.A0A0C4DPT1"/>
<reference evidence="10" key="3">
    <citation type="submission" date="2011-03" db="EMBL/GenBank/DDBJ databases">
        <title>Annotation of Magnaporthe poae ATCC 64411.</title>
        <authorList>
            <person name="Ma L.-J."/>
            <person name="Dead R."/>
            <person name="Young S.K."/>
            <person name="Zeng Q."/>
            <person name="Gargeya S."/>
            <person name="Fitzgerald M."/>
            <person name="Haas B."/>
            <person name="Abouelleil A."/>
            <person name="Alvarado L."/>
            <person name="Arachchi H.M."/>
            <person name="Berlin A."/>
            <person name="Brown A."/>
            <person name="Chapman S.B."/>
            <person name="Chen Z."/>
            <person name="Dunbar C."/>
            <person name="Freedman E."/>
            <person name="Gearin G."/>
            <person name="Gellesch M."/>
            <person name="Goldberg J."/>
            <person name="Griggs A."/>
            <person name="Gujja S."/>
            <person name="Heiman D."/>
            <person name="Howarth C."/>
            <person name="Larson L."/>
            <person name="Lui A."/>
            <person name="MacDonald P.J.P."/>
            <person name="Mehta T."/>
            <person name="Montmayeur A."/>
            <person name="Murphy C."/>
            <person name="Neiman D."/>
            <person name="Pearson M."/>
            <person name="Priest M."/>
            <person name="Roberts A."/>
            <person name="Saif S."/>
            <person name="Shea T."/>
            <person name="Shenoy N."/>
            <person name="Sisk P."/>
            <person name="Stolte C."/>
            <person name="Sykes S."/>
            <person name="Yandava C."/>
            <person name="Wortman J."/>
            <person name="Nusbaum C."/>
            <person name="Birren B."/>
        </authorList>
    </citation>
    <scope>NUCLEOTIDE SEQUENCE</scope>
    <source>
        <strain evidence="10">ATCC 64411</strain>
    </source>
</reference>
<proteinExistence type="inferred from homology"/>
<dbReference type="GO" id="GO:0008320">
    <property type="term" value="F:protein transmembrane transporter activity"/>
    <property type="evidence" value="ECO:0007669"/>
    <property type="project" value="InterPro"/>
</dbReference>
<evidence type="ECO:0000256" key="3">
    <source>
        <dbReference type="ARBA" id="ARBA00022448"/>
    </source>
</evidence>
<evidence type="ECO:0000313" key="11">
    <source>
        <dbReference type="EnsemblFungi" id="MAPG_01853T0"/>
    </source>
</evidence>
<dbReference type="OrthoDB" id="19656at2759"/>
<evidence type="ECO:0000313" key="12">
    <source>
        <dbReference type="Proteomes" id="UP000011715"/>
    </source>
</evidence>
<evidence type="ECO:0000256" key="1">
    <source>
        <dbReference type="ARBA" id="ARBA00004374"/>
    </source>
</evidence>
<organism evidence="11 12">
    <name type="scientific">Magnaporthiopsis poae (strain ATCC 64411 / 73-15)</name>
    <name type="common">Kentucky bluegrass fungus</name>
    <name type="synonym">Magnaporthe poae</name>
    <dbReference type="NCBI Taxonomy" id="644358"/>
    <lineage>
        <taxon>Eukaryota</taxon>
        <taxon>Fungi</taxon>
        <taxon>Dikarya</taxon>
        <taxon>Ascomycota</taxon>
        <taxon>Pezizomycotina</taxon>
        <taxon>Sordariomycetes</taxon>
        <taxon>Sordariomycetidae</taxon>
        <taxon>Magnaporthales</taxon>
        <taxon>Magnaporthaceae</taxon>
        <taxon>Magnaporthiopsis</taxon>
    </lineage>
</organism>
<dbReference type="Proteomes" id="UP000011715">
    <property type="component" value="Unassembled WGS sequence"/>
</dbReference>
<dbReference type="AlphaFoldDB" id="A0A0C4DPT1"/>
<evidence type="ECO:0000256" key="8">
    <source>
        <dbReference type="ARBA" id="ARBA00023128"/>
    </source>
</evidence>
<dbReference type="GO" id="GO:0005741">
    <property type="term" value="C:mitochondrial outer membrane"/>
    <property type="evidence" value="ECO:0007669"/>
    <property type="project" value="UniProtKB-SubCell"/>
</dbReference>
<reference evidence="12" key="1">
    <citation type="submission" date="2010-05" db="EMBL/GenBank/DDBJ databases">
        <title>The genome sequence of Magnaporthe poae strain ATCC 64411.</title>
        <authorList>
            <person name="Ma L.-J."/>
            <person name="Dead R."/>
            <person name="Young S."/>
            <person name="Zeng Q."/>
            <person name="Koehrsen M."/>
            <person name="Alvarado L."/>
            <person name="Berlin A."/>
            <person name="Chapman S.B."/>
            <person name="Chen Z."/>
            <person name="Freedman E."/>
            <person name="Gellesch M."/>
            <person name="Goldberg J."/>
            <person name="Griggs A."/>
            <person name="Gujja S."/>
            <person name="Heilman E.R."/>
            <person name="Heiman D."/>
            <person name="Hepburn T."/>
            <person name="Howarth C."/>
            <person name="Jen D."/>
            <person name="Larson L."/>
            <person name="Mehta T."/>
            <person name="Neiman D."/>
            <person name="Pearson M."/>
            <person name="Roberts A."/>
            <person name="Saif S."/>
            <person name="Shea T."/>
            <person name="Shenoy N."/>
            <person name="Sisk P."/>
            <person name="Stolte C."/>
            <person name="Sykes S."/>
            <person name="Walk T."/>
            <person name="White J."/>
            <person name="Yandava C."/>
            <person name="Haas B."/>
            <person name="Nusbaum C."/>
            <person name="Birren B."/>
        </authorList>
    </citation>
    <scope>NUCLEOTIDE SEQUENCE [LARGE SCALE GENOMIC DNA]</scope>
    <source>
        <strain evidence="12">ATCC 64411 / 73-15</strain>
    </source>
</reference>
<evidence type="ECO:0000256" key="2">
    <source>
        <dbReference type="ARBA" id="ARBA00010510"/>
    </source>
</evidence>
<keyword evidence="8" id="KW-0496">Mitochondrion</keyword>
<evidence type="ECO:0000256" key="9">
    <source>
        <dbReference type="ARBA" id="ARBA00023136"/>
    </source>
</evidence>
<dbReference type="OMA" id="TRFNYRW"/>
<dbReference type="Gene3D" id="2.40.160.10">
    <property type="entry name" value="Porin"/>
    <property type="match status" value="1"/>
</dbReference>
<reference evidence="11" key="5">
    <citation type="submission" date="2015-06" db="UniProtKB">
        <authorList>
            <consortium name="EnsemblFungi"/>
        </authorList>
    </citation>
    <scope>IDENTIFICATION</scope>
    <source>
        <strain evidence="11">ATCC 64411</strain>
    </source>
</reference>
<gene>
    <name evidence="10" type="ORF">MAPG_01853</name>
</gene>
<keyword evidence="10" id="KW-0675">Receptor</keyword>
<dbReference type="EnsemblFungi" id="MAPG_01853T0">
    <property type="protein sequence ID" value="MAPG_01853T0"/>
    <property type="gene ID" value="MAPG_01853"/>
</dbReference>
<evidence type="ECO:0000313" key="10">
    <source>
        <dbReference type="EMBL" id="KLU82785.1"/>
    </source>
</evidence>
<dbReference type="EMBL" id="ADBL01000457">
    <property type="status" value="NOT_ANNOTATED_CDS"/>
    <property type="molecule type" value="Genomic_DNA"/>
</dbReference>
<evidence type="ECO:0000256" key="6">
    <source>
        <dbReference type="ARBA" id="ARBA00022787"/>
    </source>
</evidence>
<keyword evidence="6" id="KW-1000">Mitochondrion outer membrane</keyword>
<dbReference type="InterPro" id="IPR027246">
    <property type="entry name" value="Porin_Euk/Tom40"/>
</dbReference>
<dbReference type="Pfam" id="PF01459">
    <property type="entry name" value="Porin_3"/>
    <property type="match status" value="1"/>
</dbReference>
<comment type="subcellular location">
    <subcellularLocation>
        <location evidence="1">Mitochondrion outer membrane</location>
        <topology evidence="1">Multi-pass membrane protein</topology>
    </subcellularLocation>
</comment>